<evidence type="ECO:0000313" key="5">
    <source>
        <dbReference type="Proteomes" id="UP000310754"/>
    </source>
</evidence>
<dbReference type="Pfam" id="PF05199">
    <property type="entry name" value="GMC_oxred_C"/>
    <property type="match status" value="1"/>
</dbReference>
<dbReference type="InterPro" id="IPR000172">
    <property type="entry name" value="GMC_OxRdtase_N"/>
</dbReference>
<dbReference type="PROSITE" id="PS00624">
    <property type="entry name" value="GMC_OXRED_2"/>
    <property type="match status" value="1"/>
</dbReference>
<reference evidence="4 5" key="1">
    <citation type="submission" date="2019-04" db="EMBL/GenBank/DDBJ databases">
        <title>Rhizobium terrae sp. nov., isolated from a paddy soil.</title>
        <authorList>
            <person name="Lin S.-Y."/>
            <person name="Hameed A."/>
            <person name="Huang H.-I."/>
            <person name="Young C.-C."/>
        </authorList>
    </citation>
    <scope>NUCLEOTIDE SEQUENCE [LARGE SCALE GENOMIC DNA]</scope>
    <source>
        <strain evidence="4 5">CC-HIH110</strain>
    </source>
</reference>
<dbReference type="RefSeq" id="WP_190236102.1">
    <property type="nucleotide sequence ID" value="NZ_SSOA01000005.1"/>
</dbReference>
<evidence type="ECO:0000256" key="1">
    <source>
        <dbReference type="ARBA" id="ARBA00010790"/>
    </source>
</evidence>
<feature type="binding site" evidence="2">
    <location>
        <position position="290"/>
    </location>
    <ligand>
        <name>FAD</name>
        <dbReference type="ChEBI" id="CHEBI:57692"/>
    </ligand>
</feature>
<keyword evidence="2" id="KW-0285">Flavoprotein</keyword>
<dbReference type="SUPFAM" id="SSF54373">
    <property type="entry name" value="FAD-linked reductases, C-terminal domain"/>
    <property type="match status" value="1"/>
</dbReference>
<feature type="domain" description="Glucose-methanol-choline oxidoreductase N-terminal" evidence="3">
    <location>
        <begin position="340"/>
        <end position="354"/>
    </location>
</feature>
<dbReference type="PIRSF" id="PIRSF000137">
    <property type="entry name" value="Alcohol_oxidase"/>
    <property type="match status" value="1"/>
</dbReference>
<protein>
    <submittedName>
        <fullName evidence="4">GMC family oxidoreductase</fullName>
    </submittedName>
</protein>
<dbReference type="SUPFAM" id="SSF51905">
    <property type="entry name" value="FAD/NAD(P)-binding domain"/>
    <property type="match status" value="1"/>
</dbReference>
<gene>
    <name evidence="4" type="ORF">E6C51_11915</name>
</gene>
<dbReference type="AlphaFoldDB" id="A0A4S3ZV18"/>
<dbReference type="GO" id="GO:0016614">
    <property type="term" value="F:oxidoreductase activity, acting on CH-OH group of donors"/>
    <property type="evidence" value="ECO:0007669"/>
    <property type="project" value="InterPro"/>
</dbReference>
<dbReference type="Gene3D" id="3.30.560.10">
    <property type="entry name" value="Glucose Oxidase, domain 3"/>
    <property type="match status" value="1"/>
</dbReference>
<dbReference type="InterPro" id="IPR007867">
    <property type="entry name" value="GMC_OxRtase_C"/>
</dbReference>
<sequence length="632" mass="70645">MVGTDTSTALDKKFEYIIVGSGAGGGTLAARLAEAGATVLLIEAGGDPRTLKGGDPAYPGENRLPDDYDVPVMHPFASENTAMRWDFFVRHYSSRKLQERDPKFVPEEDGVLYPRSGTLGGCTAHNAQIFVYPHNADWDGIAELTGDDSWNHENMRKIFERMENCHHRFFLYRWLAKLGWNPTRHGWKGWLRTEKAIPLEALGDRELVSTIFDSAVKAGKAQPNREEGFDWTVQGQGDPNDWRLVRKNATGVCYPPLSNRNHQRLGTRERVLEVQARYPERLTILLNTLVTRVLFDDHSQAIGVEVMQGERLYRAAYNPVDAEPPRREILCSREVILSGGAFNTPQLLMLSGIGPKEHLEEHGIPVRVDLPGVGRNMQDRYEVGVVNQMNKNWEVLKGAKFAAGDPQYNEWKKRRGGVYTTNGAVLAVIKRSLPERPLPDLFCFGLLGLFRGYFPGYSALFPAHLDYLTWAILKAHTVNTAGSVTLRSADPRDRPQIEFRYFEEGNDENGADLDSVVAGIKFVRTMTAPLKRLGLIVKEHLPGEQVQSDEALRQFVRDNAWGHHASCTCPIGPRDQFGVLASDFTVHGVRGLRVVDASVFPRIPGFFIVSAVYMIGEKAADVILQQSGRARG</sequence>
<evidence type="ECO:0000313" key="4">
    <source>
        <dbReference type="EMBL" id="THF49648.1"/>
    </source>
</evidence>
<dbReference type="PANTHER" id="PTHR11552">
    <property type="entry name" value="GLUCOSE-METHANOL-CHOLINE GMC OXIDOREDUCTASE"/>
    <property type="match status" value="1"/>
</dbReference>
<comment type="similarity">
    <text evidence="1">Belongs to the GMC oxidoreductase family.</text>
</comment>
<dbReference type="InterPro" id="IPR012132">
    <property type="entry name" value="GMC_OxRdtase"/>
</dbReference>
<accession>A0A4S3ZV18</accession>
<dbReference type="Pfam" id="PF00732">
    <property type="entry name" value="GMC_oxred_N"/>
    <property type="match status" value="1"/>
</dbReference>
<comment type="caution">
    <text evidence="4">The sequence shown here is derived from an EMBL/GenBank/DDBJ whole genome shotgun (WGS) entry which is preliminary data.</text>
</comment>
<dbReference type="Proteomes" id="UP000310754">
    <property type="component" value="Unassembled WGS sequence"/>
</dbReference>
<dbReference type="GO" id="GO:0050660">
    <property type="term" value="F:flavin adenine dinucleotide binding"/>
    <property type="evidence" value="ECO:0007669"/>
    <property type="project" value="InterPro"/>
</dbReference>
<proteinExistence type="inferred from homology"/>
<comment type="cofactor">
    <cofactor evidence="2">
        <name>FAD</name>
        <dbReference type="ChEBI" id="CHEBI:57692"/>
    </cofactor>
</comment>
<dbReference type="Gene3D" id="3.50.50.60">
    <property type="entry name" value="FAD/NAD(P)-binding domain"/>
    <property type="match status" value="1"/>
</dbReference>
<evidence type="ECO:0000256" key="2">
    <source>
        <dbReference type="PIRSR" id="PIRSR000137-2"/>
    </source>
</evidence>
<keyword evidence="5" id="KW-1185">Reference proteome</keyword>
<name>A0A4S3ZV18_9HYPH</name>
<keyword evidence="2" id="KW-0274">FAD</keyword>
<dbReference type="PANTHER" id="PTHR11552:SF213">
    <property type="entry name" value="DEHYDROGENASE, PUTATIVE-RELATED"/>
    <property type="match status" value="1"/>
</dbReference>
<dbReference type="EMBL" id="SSOA01000005">
    <property type="protein sequence ID" value="THF49648.1"/>
    <property type="molecule type" value="Genomic_DNA"/>
</dbReference>
<organism evidence="4 5">
    <name type="scientific">Allorhizobium terrae</name>
    <dbReference type="NCBI Taxonomy" id="1848972"/>
    <lineage>
        <taxon>Bacteria</taxon>
        <taxon>Pseudomonadati</taxon>
        <taxon>Pseudomonadota</taxon>
        <taxon>Alphaproteobacteria</taxon>
        <taxon>Hyphomicrobiales</taxon>
        <taxon>Rhizobiaceae</taxon>
        <taxon>Rhizobium/Agrobacterium group</taxon>
        <taxon>Allorhizobium</taxon>
    </lineage>
</organism>
<evidence type="ECO:0000259" key="3">
    <source>
        <dbReference type="PROSITE" id="PS00624"/>
    </source>
</evidence>
<dbReference type="InterPro" id="IPR036188">
    <property type="entry name" value="FAD/NAD-bd_sf"/>
</dbReference>